<proteinExistence type="predicted"/>
<evidence type="ECO:0000256" key="1">
    <source>
        <dbReference type="SAM" id="Phobius"/>
    </source>
</evidence>
<dbReference type="AlphaFoldDB" id="A0A6M3KBA3"/>
<evidence type="ECO:0000313" key="2">
    <source>
        <dbReference type="EMBL" id="QJA78858.1"/>
    </source>
</evidence>
<keyword evidence="1" id="KW-0812">Transmembrane</keyword>
<keyword evidence="1" id="KW-1133">Transmembrane helix</keyword>
<accession>A0A6M3KBA3</accession>
<feature type="transmembrane region" description="Helical" evidence="1">
    <location>
        <begin position="16"/>
        <end position="34"/>
    </location>
</feature>
<keyword evidence="1" id="KW-0472">Membrane</keyword>
<dbReference type="EMBL" id="MT142357">
    <property type="protein sequence ID" value="QJA78858.1"/>
    <property type="molecule type" value="Genomic_DNA"/>
</dbReference>
<protein>
    <submittedName>
        <fullName evidence="2">Uncharacterized protein</fullName>
    </submittedName>
</protein>
<organism evidence="2">
    <name type="scientific">viral metagenome</name>
    <dbReference type="NCBI Taxonomy" id="1070528"/>
    <lineage>
        <taxon>unclassified sequences</taxon>
        <taxon>metagenomes</taxon>
        <taxon>organismal metagenomes</taxon>
    </lineage>
</organism>
<sequence length="101" mass="11423">MPEGTVNTGKYPSWKWLVGILITSLFLTIGIIMANTQETIKENKSAAAAATLKAETLTEGNRRRIEILNQLKLDKEQYYKDIGDIKDSIRSIDRKLDRIGK</sequence>
<gene>
    <name evidence="2" type="ORF">MM415A00976_0002</name>
</gene>
<reference evidence="2" key="1">
    <citation type="submission" date="2020-03" db="EMBL/GenBank/DDBJ databases">
        <title>The deep terrestrial virosphere.</title>
        <authorList>
            <person name="Holmfeldt K."/>
            <person name="Nilsson E."/>
            <person name="Simone D."/>
            <person name="Lopez-Fernandez M."/>
            <person name="Wu X."/>
            <person name="de Brujin I."/>
            <person name="Lundin D."/>
            <person name="Andersson A."/>
            <person name="Bertilsson S."/>
            <person name="Dopson M."/>
        </authorList>
    </citation>
    <scope>NUCLEOTIDE SEQUENCE</scope>
    <source>
        <strain evidence="2">MM415A00976</strain>
    </source>
</reference>
<name>A0A6M3KBA3_9ZZZZ</name>